<keyword evidence="2 3" id="KW-0378">Hydrolase</keyword>
<keyword evidence="6" id="KW-1185">Reference proteome</keyword>
<dbReference type="OrthoDB" id="511483at2"/>
<dbReference type="InterPro" id="IPR020084">
    <property type="entry name" value="NUDIX_hydrolase_CS"/>
</dbReference>
<evidence type="ECO:0000256" key="2">
    <source>
        <dbReference type="ARBA" id="ARBA00022801"/>
    </source>
</evidence>
<dbReference type="PROSITE" id="PS51462">
    <property type="entry name" value="NUDIX"/>
    <property type="match status" value="1"/>
</dbReference>
<comment type="similarity">
    <text evidence="3">Belongs to the Nudix hydrolase family.</text>
</comment>
<dbReference type="AlphaFoldDB" id="A0A4Q9DSZ9"/>
<organism evidence="5 6">
    <name type="scientific">Paenibacillus thalictri</name>
    <dbReference type="NCBI Taxonomy" id="2527873"/>
    <lineage>
        <taxon>Bacteria</taxon>
        <taxon>Bacillati</taxon>
        <taxon>Bacillota</taxon>
        <taxon>Bacilli</taxon>
        <taxon>Bacillales</taxon>
        <taxon>Paenibacillaceae</taxon>
        <taxon>Paenibacillus</taxon>
    </lineage>
</organism>
<dbReference type="PRINTS" id="PR00502">
    <property type="entry name" value="NUDIXFAMILY"/>
</dbReference>
<dbReference type="Gene3D" id="3.90.79.10">
    <property type="entry name" value="Nucleoside Triphosphate Pyrophosphohydrolase"/>
    <property type="match status" value="1"/>
</dbReference>
<evidence type="ECO:0000313" key="6">
    <source>
        <dbReference type="Proteomes" id="UP000293142"/>
    </source>
</evidence>
<gene>
    <name evidence="5" type="ORF">EYB31_09090</name>
</gene>
<comment type="cofactor">
    <cofactor evidence="1">
        <name>Mg(2+)</name>
        <dbReference type="ChEBI" id="CHEBI:18420"/>
    </cofactor>
</comment>
<evidence type="ECO:0000313" key="5">
    <source>
        <dbReference type="EMBL" id="TBL80009.1"/>
    </source>
</evidence>
<dbReference type="PANTHER" id="PTHR43046:SF15">
    <property type="entry name" value="MUTT_NUDIX FAMILY PROTEIN"/>
    <property type="match status" value="1"/>
</dbReference>
<dbReference type="CDD" id="cd02883">
    <property type="entry name" value="NUDIX_Hydrolase"/>
    <property type="match status" value="1"/>
</dbReference>
<dbReference type="InterPro" id="IPR000086">
    <property type="entry name" value="NUDIX_hydrolase_dom"/>
</dbReference>
<comment type="caution">
    <text evidence="5">The sequence shown here is derived from an EMBL/GenBank/DDBJ whole genome shotgun (WGS) entry which is preliminary data.</text>
</comment>
<feature type="domain" description="Nudix hydrolase" evidence="4">
    <location>
        <begin position="23"/>
        <end position="155"/>
    </location>
</feature>
<dbReference type="PROSITE" id="PS00893">
    <property type="entry name" value="NUDIX_BOX"/>
    <property type="match status" value="1"/>
</dbReference>
<dbReference type="InterPro" id="IPR015797">
    <property type="entry name" value="NUDIX_hydrolase-like_dom_sf"/>
</dbReference>
<dbReference type="RefSeq" id="WP_131013254.1">
    <property type="nucleotide sequence ID" value="NZ_SIRE01000006.1"/>
</dbReference>
<dbReference type="PANTHER" id="PTHR43046">
    <property type="entry name" value="GDP-MANNOSE MANNOSYL HYDROLASE"/>
    <property type="match status" value="1"/>
</dbReference>
<sequence length="175" mass="19474">MRLIRTITDGDFDGGVPVLLDFTSRQASRGVLLDDKGNVGMMSMAAIGLYKLPGGGIEAGESKEAAFLREIKEETGFDARIVHELGVIEEHKFRNDFMQLSYCFISQTCGAGTDAQLSESEIELGMHVTWMGLHEAIEQMRISAQRCGDYSDHFMLLRDHIILEETADWLTGNNL</sequence>
<proteinExistence type="inferred from homology"/>
<dbReference type="InterPro" id="IPR020476">
    <property type="entry name" value="Nudix_hydrolase"/>
</dbReference>
<dbReference type="GO" id="GO:0016787">
    <property type="term" value="F:hydrolase activity"/>
    <property type="evidence" value="ECO:0007669"/>
    <property type="project" value="UniProtKB-KW"/>
</dbReference>
<protein>
    <submittedName>
        <fullName evidence="5">NUDIX domain-containing protein</fullName>
    </submittedName>
</protein>
<dbReference type="Proteomes" id="UP000293142">
    <property type="component" value="Unassembled WGS sequence"/>
</dbReference>
<evidence type="ECO:0000256" key="1">
    <source>
        <dbReference type="ARBA" id="ARBA00001946"/>
    </source>
</evidence>
<reference evidence="5 6" key="1">
    <citation type="submission" date="2019-02" db="EMBL/GenBank/DDBJ databases">
        <title>Paenibacillus sp. nov., isolated from surface-sterilized tissue of Thalictrum simplex L.</title>
        <authorList>
            <person name="Tuo L."/>
        </authorList>
    </citation>
    <scope>NUCLEOTIDE SEQUENCE [LARGE SCALE GENOMIC DNA]</scope>
    <source>
        <strain evidence="5 6">N2SHLJ1</strain>
    </source>
</reference>
<evidence type="ECO:0000256" key="3">
    <source>
        <dbReference type="RuleBase" id="RU003476"/>
    </source>
</evidence>
<accession>A0A4Q9DSZ9</accession>
<dbReference type="SUPFAM" id="SSF55811">
    <property type="entry name" value="Nudix"/>
    <property type="match status" value="1"/>
</dbReference>
<dbReference type="Pfam" id="PF00293">
    <property type="entry name" value="NUDIX"/>
    <property type="match status" value="1"/>
</dbReference>
<evidence type="ECO:0000259" key="4">
    <source>
        <dbReference type="PROSITE" id="PS51462"/>
    </source>
</evidence>
<name>A0A4Q9DSZ9_9BACL</name>
<dbReference type="EMBL" id="SIRE01000006">
    <property type="protein sequence ID" value="TBL80009.1"/>
    <property type="molecule type" value="Genomic_DNA"/>
</dbReference>